<comment type="function">
    <text evidence="1 4">The glycine cleavage system catalyzes the degradation of glycine. The P protein binds the alpha-amino group of glycine through its pyridoxal phosphate cofactor; CO(2) is released and the remaining methylamine moiety is then transferred to the lipoamide cofactor of the H protein.</text>
</comment>
<dbReference type="PIRSF" id="PIRSF006815">
    <property type="entry name" value="GcvPA"/>
    <property type="match status" value="1"/>
</dbReference>
<sequence>MYKYFPHTEEEIQEMLKIIGVNSLEELYAEIPDELKIKHELNITSAKSEMEVRKELQDLAEANITPICFAGAGAYDHYQPSIIPYIASRSEFSTSYTPYQAEISQGTLAYIFEYQTMMARLTGMEVSNASMYDGATATAEAMMMCVHTTRKKNTVLISDTFAPNTLRVVETYANFHNVNLERIPAIHGVTNKEFLAERLQKEDIAGVIVAQPNYYGIIEDFSGYAELCHSHKALFVINSIASALGVLKTPGEWGADIACGDAQSLGFPLNFGGPYIGYICTKKEHVRKMPGRLVGATTDANGQRCFVLTLQAREQHIRREKATSNICTAQGVMCLYVAIYLSLMGEKGLREVNEQSYAGAHYLHDKLLKTGKFEQVYDKPFLNEFCLRYKGNVDGFIRESIEKHHIFPGIKVENSENDILIAVTEKRSKEEIDQFLQLIK</sequence>
<dbReference type="InterPro" id="IPR015422">
    <property type="entry name" value="PyrdxlP-dep_Trfase_small"/>
</dbReference>
<dbReference type="eggNOG" id="COG0403">
    <property type="taxonomic scope" value="Bacteria"/>
</dbReference>
<dbReference type="GO" id="GO:0019464">
    <property type="term" value="P:glycine decarboxylation via glycine cleavage system"/>
    <property type="evidence" value="ECO:0007669"/>
    <property type="project" value="UniProtKB-UniRule"/>
</dbReference>
<organism evidence="6 7">
    <name type="scientific">Alloprevotella rava F0323</name>
    <dbReference type="NCBI Taxonomy" id="679199"/>
    <lineage>
        <taxon>Bacteria</taxon>
        <taxon>Pseudomonadati</taxon>
        <taxon>Bacteroidota</taxon>
        <taxon>Bacteroidia</taxon>
        <taxon>Bacteroidales</taxon>
        <taxon>Prevotellaceae</taxon>
        <taxon>Alloprevotella</taxon>
    </lineage>
</organism>
<dbReference type="Gene3D" id="3.40.640.10">
    <property type="entry name" value="Type I PLP-dependent aspartate aminotransferase-like (Major domain)"/>
    <property type="match status" value="1"/>
</dbReference>
<comment type="subunit">
    <text evidence="4">The glycine cleavage system is composed of four proteins: P, T, L and H. In this organism, the P 'protein' is a heterodimer of two subunits.</text>
</comment>
<dbReference type="SUPFAM" id="SSF53383">
    <property type="entry name" value="PLP-dependent transferases"/>
    <property type="match status" value="1"/>
</dbReference>
<comment type="similarity">
    <text evidence="4">Belongs to the GcvP family. N-terminal subunit subfamily.</text>
</comment>
<keyword evidence="2 4" id="KW-0560">Oxidoreductase</keyword>
<evidence type="ECO:0000256" key="2">
    <source>
        <dbReference type="ARBA" id="ARBA00023002"/>
    </source>
</evidence>
<proteinExistence type="inferred from homology"/>
<comment type="catalytic activity">
    <reaction evidence="3 4">
        <text>N(6)-[(R)-lipoyl]-L-lysyl-[glycine-cleavage complex H protein] + glycine + H(+) = N(6)-[(R)-S(8)-aminomethyldihydrolipoyl]-L-lysyl-[glycine-cleavage complex H protein] + CO2</text>
        <dbReference type="Rhea" id="RHEA:24304"/>
        <dbReference type="Rhea" id="RHEA-COMP:10494"/>
        <dbReference type="Rhea" id="RHEA-COMP:10495"/>
        <dbReference type="ChEBI" id="CHEBI:15378"/>
        <dbReference type="ChEBI" id="CHEBI:16526"/>
        <dbReference type="ChEBI" id="CHEBI:57305"/>
        <dbReference type="ChEBI" id="CHEBI:83099"/>
        <dbReference type="ChEBI" id="CHEBI:83143"/>
        <dbReference type="EC" id="1.4.4.2"/>
    </reaction>
</comment>
<dbReference type="CDD" id="cd00613">
    <property type="entry name" value="GDC-P"/>
    <property type="match status" value="1"/>
</dbReference>
<dbReference type="PATRIC" id="fig|679199.3.peg.195"/>
<protein>
    <recommendedName>
        <fullName evidence="4">Probable glycine dehydrogenase (decarboxylating) subunit 1</fullName>
        <ecNumber evidence="4">1.4.4.2</ecNumber>
    </recommendedName>
    <alternativeName>
        <fullName evidence="4">Glycine cleavage system P-protein subunit 1</fullName>
    </alternativeName>
    <alternativeName>
        <fullName evidence="4">Glycine decarboxylase subunit 1</fullName>
    </alternativeName>
    <alternativeName>
        <fullName evidence="4">Glycine dehydrogenase (aminomethyl-transferring) subunit 1</fullName>
    </alternativeName>
</protein>
<evidence type="ECO:0000256" key="3">
    <source>
        <dbReference type="ARBA" id="ARBA00049026"/>
    </source>
</evidence>
<dbReference type="PANTHER" id="PTHR42806">
    <property type="entry name" value="GLYCINE CLEAVAGE SYSTEM P-PROTEIN"/>
    <property type="match status" value="1"/>
</dbReference>
<dbReference type="EC" id="1.4.4.2" evidence="4"/>
<dbReference type="NCBIfam" id="NF001696">
    <property type="entry name" value="PRK00451.1"/>
    <property type="match status" value="1"/>
</dbReference>
<dbReference type="InterPro" id="IPR015421">
    <property type="entry name" value="PyrdxlP-dep_Trfase_major"/>
</dbReference>
<dbReference type="Gene3D" id="3.90.1150.10">
    <property type="entry name" value="Aspartate Aminotransferase, domain 1"/>
    <property type="match status" value="1"/>
</dbReference>
<evidence type="ECO:0000259" key="5">
    <source>
        <dbReference type="Pfam" id="PF02347"/>
    </source>
</evidence>
<dbReference type="AlphaFoldDB" id="G5G9D8"/>
<comment type="caution">
    <text evidence="6">The sequence shown here is derived from an EMBL/GenBank/DDBJ whole genome shotgun (WGS) entry which is preliminary data.</text>
</comment>
<dbReference type="HOGENOM" id="CLU_004620_0_2_10"/>
<dbReference type="InterPro" id="IPR023010">
    <property type="entry name" value="GcvPA"/>
</dbReference>
<name>G5G9D8_9BACT</name>
<reference evidence="6 7" key="1">
    <citation type="submission" date="2011-08" db="EMBL/GenBank/DDBJ databases">
        <title>The Genome Sequence of Prevotella sp. oral taxon 302 str. F0323.</title>
        <authorList>
            <consortium name="The Broad Institute Genome Sequencing Platform"/>
            <person name="Earl A."/>
            <person name="Ward D."/>
            <person name="Feldgarden M."/>
            <person name="Gevers D."/>
            <person name="Izard J."/>
            <person name="Blanton J.M."/>
            <person name="Baranova O.V."/>
            <person name="Tanner A.C."/>
            <person name="Dewhirst F.E."/>
            <person name="Young S.K."/>
            <person name="Zeng Q."/>
            <person name="Gargeya S."/>
            <person name="Fitzgerald M."/>
            <person name="Haas B."/>
            <person name="Abouelleil A."/>
            <person name="Alvarado L."/>
            <person name="Arachchi H.M."/>
            <person name="Berlin A."/>
            <person name="Brown A."/>
            <person name="Chapman S.B."/>
            <person name="Chen Z."/>
            <person name="Dunbar C."/>
            <person name="Freedman E."/>
            <person name="Gearin G."/>
            <person name="Gellesch M."/>
            <person name="Goldberg J."/>
            <person name="Griggs A."/>
            <person name="Gujja S."/>
            <person name="Heiman D."/>
            <person name="Howarth C."/>
            <person name="Larson L."/>
            <person name="Lui A."/>
            <person name="MacDonald P.J.P."/>
            <person name="Montmayeur A."/>
            <person name="Murphy C."/>
            <person name="Neiman D."/>
            <person name="Pearson M."/>
            <person name="Priest M."/>
            <person name="Roberts A."/>
            <person name="Saif S."/>
            <person name="Shea T."/>
            <person name="Shenoy N."/>
            <person name="Sisk P."/>
            <person name="Stolte C."/>
            <person name="Sykes S."/>
            <person name="Wortman J."/>
            <person name="Nusbaum C."/>
            <person name="Birren B."/>
        </authorList>
    </citation>
    <scope>NUCLEOTIDE SEQUENCE [LARGE SCALE GENOMIC DNA]</scope>
    <source>
        <strain evidence="6 7">F0323</strain>
    </source>
</reference>
<evidence type="ECO:0000313" key="7">
    <source>
        <dbReference type="Proteomes" id="UP000015993"/>
    </source>
</evidence>
<dbReference type="GO" id="GO:0004375">
    <property type="term" value="F:glycine dehydrogenase (decarboxylating) activity"/>
    <property type="evidence" value="ECO:0007669"/>
    <property type="project" value="UniProtKB-EC"/>
</dbReference>
<evidence type="ECO:0000256" key="4">
    <source>
        <dbReference type="HAMAP-Rule" id="MF_00712"/>
    </source>
</evidence>
<feature type="domain" description="Glycine cleavage system P-protein N-terminal" evidence="5">
    <location>
        <begin position="3"/>
        <end position="438"/>
    </location>
</feature>
<keyword evidence="7" id="KW-1185">Reference proteome</keyword>
<dbReference type="PANTHER" id="PTHR42806:SF1">
    <property type="entry name" value="GLYCINE DEHYDROGENASE (DECARBOXYLATING)"/>
    <property type="match status" value="1"/>
</dbReference>
<dbReference type="OrthoDB" id="9801272at2"/>
<dbReference type="InterPro" id="IPR020581">
    <property type="entry name" value="GDC_P"/>
</dbReference>
<dbReference type="InterPro" id="IPR015424">
    <property type="entry name" value="PyrdxlP-dep_Trfase"/>
</dbReference>
<dbReference type="RefSeq" id="WP_009346600.1">
    <property type="nucleotide sequence ID" value="NZ_JH376827.1"/>
</dbReference>
<evidence type="ECO:0000313" key="6">
    <source>
        <dbReference type="EMBL" id="EHG24623.1"/>
    </source>
</evidence>
<accession>G5G9D8</accession>
<dbReference type="EMBL" id="ACZK01000006">
    <property type="protein sequence ID" value="EHG24623.1"/>
    <property type="molecule type" value="Genomic_DNA"/>
</dbReference>
<dbReference type="Pfam" id="PF02347">
    <property type="entry name" value="GDC-P"/>
    <property type="match status" value="1"/>
</dbReference>
<dbReference type="InterPro" id="IPR049315">
    <property type="entry name" value="GDC-P_N"/>
</dbReference>
<dbReference type="HAMAP" id="MF_00712">
    <property type="entry name" value="GcvPA"/>
    <property type="match status" value="1"/>
</dbReference>
<evidence type="ECO:0000256" key="1">
    <source>
        <dbReference type="ARBA" id="ARBA00003788"/>
    </source>
</evidence>
<dbReference type="Proteomes" id="UP000015993">
    <property type="component" value="Unassembled WGS sequence"/>
</dbReference>
<gene>
    <name evidence="4" type="primary">gcvPA</name>
    <name evidence="6" type="ORF">HMPREF9332_00189</name>
</gene>
<dbReference type="STRING" id="679199.HMPREF9332_00189"/>
<dbReference type="GO" id="GO:0009116">
    <property type="term" value="P:nucleoside metabolic process"/>
    <property type="evidence" value="ECO:0007669"/>
    <property type="project" value="InterPro"/>
</dbReference>